<gene>
    <name evidence="2" type="ORF">ASPGLDRAFT_66649</name>
</gene>
<dbReference type="VEuPathDB" id="FungiDB:ASPGLDRAFT_66649"/>
<accession>A0A1L9VKL3</accession>
<dbReference type="InterPro" id="IPR036291">
    <property type="entry name" value="NAD(P)-bd_dom_sf"/>
</dbReference>
<dbReference type="RefSeq" id="XP_022401120.1">
    <property type="nucleotide sequence ID" value="XM_022549046.1"/>
</dbReference>
<evidence type="ECO:0000313" key="2">
    <source>
        <dbReference type="EMBL" id="OJJ84422.1"/>
    </source>
</evidence>
<dbReference type="EMBL" id="KV878897">
    <property type="protein sequence ID" value="OJJ84422.1"/>
    <property type="molecule type" value="Genomic_DNA"/>
</dbReference>
<dbReference type="Gene3D" id="3.40.50.720">
    <property type="entry name" value="NAD(P)-binding Rossmann-like Domain"/>
    <property type="match status" value="1"/>
</dbReference>
<dbReference type="Pfam" id="PF13602">
    <property type="entry name" value="ADH_zinc_N_2"/>
    <property type="match status" value="1"/>
</dbReference>
<proteinExistence type="predicted"/>
<dbReference type="InterPro" id="IPR052711">
    <property type="entry name" value="Zinc_ADH-like"/>
</dbReference>
<dbReference type="PANTHER" id="PTHR45033">
    <property type="match status" value="1"/>
</dbReference>
<dbReference type="InterPro" id="IPR011032">
    <property type="entry name" value="GroES-like_sf"/>
</dbReference>
<feature type="domain" description="Enoyl reductase (ER)" evidence="1">
    <location>
        <begin position="20"/>
        <end position="307"/>
    </location>
</feature>
<dbReference type="STRING" id="1160497.A0A1L9VKL3"/>
<dbReference type="Gene3D" id="3.90.180.10">
    <property type="entry name" value="Medium-chain alcohol dehydrogenases, catalytic domain"/>
    <property type="match status" value="1"/>
</dbReference>
<dbReference type="SMART" id="SM00829">
    <property type="entry name" value="PKS_ER"/>
    <property type="match status" value="1"/>
</dbReference>
<dbReference type="GO" id="GO:0016491">
    <property type="term" value="F:oxidoreductase activity"/>
    <property type="evidence" value="ECO:0007669"/>
    <property type="project" value="InterPro"/>
</dbReference>
<organism evidence="2 3">
    <name type="scientific">Aspergillus glaucus CBS 516.65</name>
    <dbReference type="NCBI Taxonomy" id="1160497"/>
    <lineage>
        <taxon>Eukaryota</taxon>
        <taxon>Fungi</taxon>
        <taxon>Dikarya</taxon>
        <taxon>Ascomycota</taxon>
        <taxon>Pezizomycotina</taxon>
        <taxon>Eurotiomycetes</taxon>
        <taxon>Eurotiomycetidae</taxon>
        <taxon>Eurotiales</taxon>
        <taxon>Aspergillaceae</taxon>
        <taxon>Aspergillus</taxon>
        <taxon>Aspergillus subgen. Aspergillus</taxon>
    </lineage>
</organism>
<name>A0A1L9VKL3_ASPGL</name>
<dbReference type="SUPFAM" id="SSF50129">
    <property type="entry name" value="GroES-like"/>
    <property type="match status" value="1"/>
</dbReference>
<dbReference type="InterPro" id="IPR020843">
    <property type="entry name" value="ER"/>
</dbReference>
<dbReference type="Proteomes" id="UP000184300">
    <property type="component" value="Unassembled WGS sequence"/>
</dbReference>
<reference evidence="3" key="1">
    <citation type="journal article" date="2017" name="Genome Biol.">
        <title>Comparative genomics reveals high biological diversity and specific adaptations in the industrially and medically important fungal genus Aspergillus.</title>
        <authorList>
            <person name="de Vries R.P."/>
            <person name="Riley R."/>
            <person name="Wiebenga A."/>
            <person name="Aguilar-Osorio G."/>
            <person name="Amillis S."/>
            <person name="Uchima C.A."/>
            <person name="Anderluh G."/>
            <person name="Asadollahi M."/>
            <person name="Askin M."/>
            <person name="Barry K."/>
            <person name="Battaglia E."/>
            <person name="Bayram O."/>
            <person name="Benocci T."/>
            <person name="Braus-Stromeyer S.A."/>
            <person name="Caldana C."/>
            <person name="Canovas D."/>
            <person name="Cerqueira G.C."/>
            <person name="Chen F."/>
            <person name="Chen W."/>
            <person name="Choi C."/>
            <person name="Clum A."/>
            <person name="Dos Santos R.A."/>
            <person name="Damasio A.R."/>
            <person name="Diallinas G."/>
            <person name="Emri T."/>
            <person name="Fekete E."/>
            <person name="Flipphi M."/>
            <person name="Freyberg S."/>
            <person name="Gallo A."/>
            <person name="Gournas C."/>
            <person name="Habgood R."/>
            <person name="Hainaut M."/>
            <person name="Harispe M.L."/>
            <person name="Henrissat B."/>
            <person name="Hilden K.S."/>
            <person name="Hope R."/>
            <person name="Hossain A."/>
            <person name="Karabika E."/>
            <person name="Karaffa L."/>
            <person name="Karanyi Z."/>
            <person name="Krasevec N."/>
            <person name="Kuo A."/>
            <person name="Kusch H."/>
            <person name="LaButti K."/>
            <person name="Lagendijk E.L."/>
            <person name="Lapidus A."/>
            <person name="Levasseur A."/>
            <person name="Lindquist E."/>
            <person name="Lipzen A."/>
            <person name="Logrieco A.F."/>
            <person name="MacCabe A."/>
            <person name="Maekelae M.R."/>
            <person name="Malavazi I."/>
            <person name="Melin P."/>
            <person name="Meyer V."/>
            <person name="Mielnichuk N."/>
            <person name="Miskei M."/>
            <person name="Molnar A.P."/>
            <person name="Mule G."/>
            <person name="Ngan C.Y."/>
            <person name="Orejas M."/>
            <person name="Orosz E."/>
            <person name="Ouedraogo J.P."/>
            <person name="Overkamp K.M."/>
            <person name="Park H.-S."/>
            <person name="Perrone G."/>
            <person name="Piumi F."/>
            <person name="Punt P.J."/>
            <person name="Ram A.F."/>
            <person name="Ramon A."/>
            <person name="Rauscher S."/>
            <person name="Record E."/>
            <person name="Riano-Pachon D.M."/>
            <person name="Robert V."/>
            <person name="Roehrig J."/>
            <person name="Ruller R."/>
            <person name="Salamov A."/>
            <person name="Salih N.S."/>
            <person name="Samson R.A."/>
            <person name="Sandor E."/>
            <person name="Sanguinetti M."/>
            <person name="Schuetze T."/>
            <person name="Sepcic K."/>
            <person name="Shelest E."/>
            <person name="Sherlock G."/>
            <person name="Sophianopoulou V."/>
            <person name="Squina F.M."/>
            <person name="Sun H."/>
            <person name="Susca A."/>
            <person name="Todd R.B."/>
            <person name="Tsang A."/>
            <person name="Unkles S.E."/>
            <person name="van de Wiele N."/>
            <person name="van Rossen-Uffink D."/>
            <person name="Oliveira J.V."/>
            <person name="Vesth T.C."/>
            <person name="Visser J."/>
            <person name="Yu J.-H."/>
            <person name="Zhou M."/>
            <person name="Andersen M.R."/>
            <person name="Archer D.B."/>
            <person name="Baker S.E."/>
            <person name="Benoit I."/>
            <person name="Brakhage A.A."/>
            <person name="Braus G.H."/>
            <person name="Fischer R."/>
            <person name="Frisvad J.C."/>
            <person name="Goldman G.H."/>
            <person name="Houbraken J."/>
            <person name="Oakley B."/>
            <person name="Pocsi I."/>
            <person name="Scazzocchio C."/>
            <person name="Seiboth B."/>
            <person name="vanKuyk P.A."/>
            <person name="Wortman J."/>
            <person name="Dyer P.S."/>
            <person name="Grigoriev I.V."/>
        </authorList>
    </citation>
    <scope>NUCLEOTIDE SEQUENCE [LARGE SCALE GENOMIC DNA]</scope>
    <source>
        <strain evidence="3">CBS 516.65</strain>
    </source>
</reference>
<evidence type="ECO:0000259" key="1">
    <source>
        <dbReference type="SMART" id="SM00829"/>
    </source>
</evidence>
<keyword evidence="3" id="KW-1185">Reference proteome</keyword>
<dbReference type="PANTHER" id="PTHR45033:SF2">
    <property type="entry name" value="ZINC-TYPE ALCOHOL DEHYDROGENASE-LIKE PROTEIN C1773.06C"/>
    <property type="match status" value="1"/>
</dbReference>
<dbReference type="SUPFAM" id="SSF51735">
    <property type="entry name" value="NAD(P)-binding Rossmann-fold domains"/>
    <property type="match status" value="1"/>
</dbReference>
<sequence length="313" mass="33539">MSIPQTTTAWNVYGSGPGAGTSALQLNNNQKVPQLSPEDVLAKLRAGSLNYRDLVICKGTYPRVVEDGVVPGSDGSGVSRFKKGGWVITAFYQNFFGRPAPTDANFEKALGGSADGTFREFGRLEGSTLSCAALTAWNSLNGLQTLHAGDCVLTQGTGGISIFALQFAVATGATVIATTSSDTKAKKLKELGAHHGLGCNRVIEVGGPSTIKQSLEAIVPGGHIAVIEFLTGMEKCEGHPSFLELFSRMCVVRGIEVGSRTHFEEMIRAIKVNNIHPVLDYTVFPLQQLQAIFQYQYEQKHFGKFVASIPSIQ</sequence>
<dbReference type="GeneID" id="34465306"/>
<dbReference type="OrthoDB" id="3509362at2759"/>
<dbReference type="CDD" id="cd08276">
    <property type="entry name" value="MDR7"/>
    <property type="match status" value="1"/>
</dbReference>
<protein>
    <recommendedName>
        <fullName evidence="1">Enoyl reductase (ER) domain-containing protein</fullName>
    </recommendedName>
</protein>
<dbReference type="AlphaFoldDB" id="A0A1L9VKL3"/>
<evidence type="ECO:0000313" key="3">
    <source>
        <dbReference type="Proteomes" id="UP000184300"/>
    </source>
</evidence>